<dbReference type="Gene3D" id="1.10.8.10">
    <property type="entry name" value="DNA helicase RuvA subunit, C-terminal domain"/>
    <property type="match status" value="2"/>
</dbReference>
<evidence type="ECO:0000313" key="10">
    <source>
        <dbReference type="RefSeq" id="XP_030369617.1"/>
    </source>
</evidence>
<evidence type="ECO:0000256" key="3">
    <source>
        <dbReference type="ARBA" id="ARBA00023204"/>
    </source>
</evidence>
<dbReference type="GO" id="GO:0043161">
    <property type="term" value="P:proteasome-mediated ubiquitin-dependent protein catabolic process"/>
    <property type="evidence" value="ECO:0007669"/>
    <property type="project" value="UniProtKB-UniRule"/>
</dbReference>
<dbReference type="PROSITE" id="PS50030">
    <property type="entry name" value="UBA"/>
    <property type="match status" value="2"/>
</dbReference>
<dbReference type="InterPro" id="IPR000626">
    <property type="entry name" value="Ubiquitin-like_dom"/>
</dbReference>
<dbReference type="AlphaFoldDB" id="A0A6J2T3Z7"/>
<keyword evidence="2 5" id="KW-0227">DNA damage</keyword>
<dbReference type="Gene3D" id="3.10.20.90">
    <property type="entry name" value="Phosphatidylinositol 3-kinase Catalytic Subunit, Chain A, domain 1"/>
    <property type="match status" value="1"/>
</dbReference>
<feature type="domain" description="UBA" evidence="7">
    <location>
        <begin position="117"/>
        <end position="157"/>
    </location>
</feature>
<dbReference type="SMART" id="SM00165">
    <property type="entry name" value="UBA"/>
    <property type="match status" value="2"/>
</dbReference>
<dbReference type="GO" id="GO:0006289">
    <property type="term" value="P:nucleotide-excision repair"/>
    <property type="evidence" value="ECO:0007669"/>
    <property type="project" value="UniProtKB-UniRule"/>
</dbReference>
<dbReference type="Gene3D" id="1.10.10.540">
    <property type="entry name" value="XPC-binding domain"/>
    <property type="match status" value="1"/>
</dbReference>
<dbReference type="GO" id="GO:0043130">
    <property type="term" value="F:ubiquitin binding"/>
    <property type="evidence" value="ECO:0007669"/>
    <property type="project" value="UniProtKB-UniRule"/>
</dbReference>
<organism evidence="9 10">
    <name type="scientific">Drosophila lebanonensis</name>
    <name type="common">Fruit fly</name>
    <name type="synonym">Scaptodrosophila lebanonensis</name>
    <dbReference type="NCBI Taxonomy" id="7225"/>
    <lineage>
        <taxon>Eukaryota</taxon>
        <taxon>Metazoa</taxon>
        <taxon>Ecdysozoa</taxon>
        <taxon>Arthropoda</taxon>
        <taxon>Hexapoda</taxon>
        <taxon>Insecta</taxon>
        <taxon>Pterygota</taxon>
        <taxon>Neoptera</taxon>
        <taxon>Endopterygota</taxon>
        <taxon>Diptera</taxon>
        <taxon>Brachycera</taxon>
        <taxon>Muscomorpha</taxon>
        <taxon>Ephydroidea</taxon>
        <taxon>Drosophilidae</taxon>
        <taxon>Scaptodrosophila</taxon>
    </lineage>
</organism>
<keyword evidence="3 5" id="KW-0234">DNA repair</keyword>
<evidence type="ECO:0000256" key="6">
    <source>
        <dbReference type="SAM" id="MobiDB-lite"/>
    </source>
</evidence>
<dbReference type="SUPFAM" id="SSF46934">
    <property type="entry name" value="UBA-like"/>
    <property type="match status" value="2"/>
</dbReference>
<comment type="similarity">
    <text evidence="5">Belongs to the RAD23 family.</text>
</comment>
<dbReference type="InterPro" id="IPR009060">
    <property type="entry name" value="UBA-like_sf"/>
</dbReference>
<dbReference type="FunFam" id="1.10.8.10:FF:000002">
    <property type="entry name" value="UV excision repair protein RAD23 homolog"/>
    <property type="match status" value="1"/>
</dbReference>
<dbReference type="GO" id="GO:0005829">
    <property type="term" value="C:cytosol"/>
    <property type="evidence" value="ECO:0007669"/>
    <property type="project" value="TreeGrafter"/>
</dbReference>
<evidence type="ECO:0000259" key="8">
    <source>
        <dbReference type="PROSITE" id="PS50053"/>
    </source>
</evidence>
<dbReference type="GO" id="GO:0031593">
    <property type="term" value="F:polyubiquitin modification-dependent protein binding"/>
    <property type="evidence" value="ECO:0007669"/>
    <property type="project" value="UniProtKB-UniRule"/>
</dbReference>
<proteinExistence type="inferred from homology"/>
<dbReference type="GeneID" id="115620503"/>
<dbReference type="PROSITE" id="PS50053">
    <property type="entry name" value="UBIQUITIN_2"/>
    <property type="match status" value="1"/>
</dbReference>
<evidence type="ECO:0000256" key="5">
    <source>
        <dbReference type="RuleBase" id="RU367049"/>
    </source>
</evidence>
<reference evidence="10" key="1">
    <citation type="submission" date="2025-08" db="UniProtKB">
        <authorList>
            <consortium name="RefSeq"/>
        </authorList>
    </citation>
    <scope>IDENTIFICATION</scope>
    <source>
        <strain evidence="10">11010-0011.00</strain>
        <tissue evidence="10">Whole body</tissue>
    </source>
</reference>
<dbReference type="RefSeq" id="XP_030369617.1">
    <property type="nucleotide sequence ID" value="XM_030513757.1"/>
</dbReference>
<gene>
    <name evidence="10" type="primary">LOC115620503</name>
</gene>
<feature type="region of interest" description="Disordered" evidence="6">
    <location>
        <begin position="80"/>
        <end position="116"/>
    </location>
</feature>
<dbReference type="GO" id="GO:0005654">
    <property type="term" value="C:nucleoplasm"/>
    <property type="evidence" value="ECO:0007669"/>
    <property type="project" value="TreeGrafter"/>
</dbReference>
<dbReference type="InterPro" id="IPR036353">
    <property type="entry name" value="XPC-bd_sf"/>
</dbReference>
<keyword evidence="4 5" id="KW-0539">Nucleus</keyword>
<dbReference type="Pfam" id="PF00627">
    <property type="entry name" value="UBA"/>
    <property type="match status" value="2"/>
</dbReference>
<evidence type="ECO:0000256" key="4">
    <source>
        <dbReference type="ARBA" id="ARBA00023242"/>
    </source>
</evidence>
<dbReference type="SUPFAM" id="SSF101238">
    <property type="entry name" value="XPC-binding domain"/>
    <property type="match status" value="1"/>
</dbReference>
<dbReference type="Proteomes" id="UP000504634">
    <property type="component" value="Unplaced"/>
</dbReference>
<keyword evidence="5" id="KW-0963">Cytoplasm</keyword>
<dbReference type="OrthoDB" id="419317at2759"/>
<dbReference type="InterPro" id="IPR004806">
    <property type="entry name" value="Rad23"/>
</dbReference>
<dbReference type="SMART" id="SM00213">
    <property type="entry name" value="UBQ"/>
    <property type="match status" value="1"/>
</dbReference>
<keyword evidence="9" id="KW-1185">Reference proteome</keyword>
<dbReference type="FunFam" id="1.10.8.10:FF:000003">
    <property type="entry name" value="UV excision repair protein RAD23 homolog"/>
    <property type="match status" value="1"/>
</dbReference>
<dbReference type="Pfam" id="PF00240">
    <property type="entry name" value="ubiquitin"/>
    <property type="match status" value="1"/>
</dbReference>
<feature type="domain" description="UBA" evidence="7">
    <location>
        <begin position="261"/>
        <end position="302"/>
    </location>
</feature>
<feature type="domain" description="Ubiquitin-like" evidence="8">
    <location>
        <begin position="1"/>
        <end position="76"/>
    </location>
</feature>
<dbReference type="GO" id="GO:0003684">
    <property type="term" value="F:damaged DNA binding"/>
    <property type="evidence" value="ECO:0007669"/>
    <property type="project" value="UniProtKB-UniRule"/>
</dbReference>
<dbReference type="PANTHER" id="PTHR10621:SF0">
    <property type="entry name" value="UV EXCISION REPAIR PROTEIN RAD23"/>
    <property type="match status" value="1"/>
</dbReference>
<dbReference type="CDD" id="cd01805">
    <property type="entry name" value="Ubl_Rad23"/>
    <property type="match status" value="1"/>
</dbReference>
<dbReference type="InterPro" id="IPR029071">
    <property type="entry name" value="Ubiquitin-like_domsf"/>
</dbReference>
<accession>A0A6J2T3Z7</accession>
<dbReference type="Pfam" id="PF09280">
    <property type="entry name" value="XPC-binding"/>
    <property type="match status" value="1"/>
</dbReference>
<dbReference type="InterPro" id="IPR015940">
    <property type="entry name" value="UBA"/>
</dbReference>
<dbReference type="InterPro" id="IPR015360">
    <property type="entry name" value="XPC-bd"/>
</dbReference>
<dbReference type="CDD" id="cd14281">
    <property type="entry name" value="UBA2_Rad23_like"/>
    <property type="match status" value="1"/>
</dbReference>
<feature type="compositionally biased region" description="Polar residues" evidence="6">
    <location>
        <begin position="80"/>
        <end position="89"/>
    </location>
</feature>
<name>A0A6J2T3Z7_DROLE</name>
<evidence type="ECO:0000256" key="2">
    <source>
        <dbReference type="ARBA" id="ARBA00022763"/>
    </source>
</evidence>
<comment type="function">
    <text evidence="5">Multiubiquitin chain receptor involved in modulation of proteasomal degradation. Involved in nucleotide excision repair.</text>
</comment>
<evidence type="ECO:0000259" key="7">
    <source>
        <dbReference type="PROSITE" id="PS50030"/>
    </source>
</evidence>
<protein>
    <recommendedName>
        <fullName evidence="5">UV excision repair protein RAD23</fullName>
    </recommendedName>
</protein>
<comment type="subcellular location">
    <subcellularLocation>
        <location evidence="5">Nucleus</location>
    </subcellularLocation>
    <subcellularLocation>
        <location evidence="5">Cytoplasm</location>
    </subcellularLocation>
</comment>
<keyword evidence="1" id="KW-0677">Repeat</keyword>
<dbReference type="PRINTS" id="PR01839">
    <property type="entry name" value="RAD23PROTEIN"/>
</dbReference>
<dbReference type="PANTHER" id="PTHR10621">
    <property type="entry name" value="UV EXCISION REPAIR PROTEIN RAD23"/>
    <property type="match status" value="1"/>
</dbReference>
<sequence>MKLSIRTLNQKVLSVDLEATRSVKELKEVLEKMPDVTLPADSLQLIYSGRILEDDKPLSAYNIDESRFIVLMGKKKLQVAQSENATPPSSMEKVPPTPPLSTAPSLAVTEQPTPSRMPNQQLVQDLMAMGYNELDVREALRASFNHPERAIEYLINGIPSQAAVETSVAPTTGADAASGPGNAANLAFLAADPRFEQVRDLIRQNPEMLGVVLTRLAEQDPEAFDAIRNHQQEFLNLLNDNVGDLSNIPTDSEFNLDVTLTAEETAAVDRLAGLGFPRDLVVQVYLACDKNEELTAEILCQSEDEIDEPL</sequence>
<dbReference type="SUPFAM" id="SSF54236">
    <property type="entry name" value="Ubiquitin-like"/>
    <property type="match status" value="1"/>
</dbReference>
<evidence type="ECO:0000256" key="1">
    <source>
        <dbReference type="ARBA" id="ARBA00022737"/>
    </source>
</evidence>
<evidence type="ECO:0000313" key="9">
    <source>
        <dbReference type="Proteomes" id="UP000504634"/>
    </source>
</evidence>
<dbReference type="GO" id="GO:0070628">
    <property type="term" value="F:proteasome binding"/>
    <property type="evidence" value="ECO:0007669"/>
    <property type="project" value="TreeGrafter"/>
</dbReference>